<dbReference type="OrthoDB" id="10258327at2759"/>
<comment type="caution">
    <text evidence="1">The sequence shown here is derived from an EMBL/GenBank/DDBJ whole genome shotgun (WGS) entry which is preliminary data.</text>
</comment>
<sequence length="239" mass="26506">MLSVEAPPIPVAPIIEAEVQPQIPISTEKAPPPKGPRLELDNDLIPVHLNVELGDTQFKDFFFWKASESNLTPQEFITRLCDDHDLPSSFDSALLEQLNAQIEAFIPYRFDSAAGERYHALGLDIWMDGFHLTDKVLWDTNDPNNHPVPFATTLASDLGLDSRFAVAIAHQLYTQLVTIDRLRNTHTDLELPTAAAIPSAPFRGIDSAEWAPSIQLAATWEPMPGSVRGDQGYHSELSD</sequence>
<evidence type="ECO:0000313" key="2">
    <source>
        <dbReference type="Proteomes" id="UP000717585"/>
    </source>
</evidence>
<organism evidence="1 2">
    <name type="scientific">Carpediemonas membranifera</name>
    <dbReference type="NCBI Taxonomy" id="201153"/>
    <lineage>
        <taxon>Eukaryota</taxon>
        <taxon>Metamonada</taxon>
        <taxon>Carpediemonas-like organisms</taxon>
        <taxon>Carpediemonas</taxon>
    </lineage>
</organism>
<dbReference type="Pfam" id="PF04855">
    <property type="entry name" value="SNF5"/>
    <property type="match status" value="1"/>
</dbReference>
<reference evidence="1" key="1">
    <citation type="submission" date="2021-05" db="EMBL/GenBank/DDBJ databases">
        <title>A free-living protist that lacks canonical eukaryotic 1 DNA replication and segregation systems.</title>
        <authorList>
            <person name="Salas-Leiva D.E."/>
            <person name="Tromer E.C."/>
            <person name="Curtis B.A."/>
            <person name="Jerlstrom-Hultqvist J."/>
            <person name="Kolisko M."/>
            <person name="Yi Z."/>
            <person name="Salas-Leiva J.S."/>
            <person name="Gallot-Lavallee L."/>
            <person name="Kops G.J.P.L."/>
            <person name="Archibald J.M."/>
            <person name="Simpson A.G.B."/>
            <person name="Roger A.J."/>
        </authorList>
    </citation>
    <scope>NUCLEOTIDE SEQUENCE</scope>
    <source>
        <strain evidence="1">BICM</strain>
    </source>
</reference>
<gene>
    <name evidence="1" type="ORF">J8273_6834</name>
</gene>
<dbReference type="Proteomes" id="UP000717585">
    <property type="component" value="Unassembled WGS sequence"/>
</dbReference>
<proteinExistence type="predicted"/>
<dbReference type="GO" id="GO:0006338">
    <property type="term" value="P:chromatin remodeling"/>
    <property type="evidence" value="ECO:0007669"/>
    <property type="project" value="InterPro"/>
</dbReference>
<evidence type="ECO:0000313" key="1">
    <source>
        <dbReference type="EMBL" id="KAG9391880.1"/>
    </source>
</evidence>
<keyword evidence="2" id="KW-1185">Reference proteome</keyword>
<dbReference type="AlphaFoldDB" id="A0A8J6ATC0"/>
<name>A0A8J6ATC0_9EUKA</name>
<dbReference type="InterPro" id="IPR006939">
    <property type="entry name" value="SNF5"/>
</dbReference>
<protein>
    <submittedName>
        <fullName evidence="1">SNF5/SMARCB1/INI1</fullName>
    </submittedName>
</protein>
<dbReference type="EMBL" id="JAHDYR010000047">
    <property type="protein sequence ID" value="KAG9391880.1"/>
    <property type="molecule type" value="Genomic_DNA"/>
</dbReference>
<dbReference type="GO" id="GO:0000228">
    <property type="term" value="C:nuclear chromosome"/>
    <property type="evidence" value="ECO:0007669"/>
    <property type="project" value="InterPro"/>
</dbReference>
<accession>A0A8J6ATC0</accession>